<feature type="domain" description="Flagellar hook protein FlgE/F/G-like D1" evidence="7">
    <location>
        <begin position="80"/>
        <end position="144"/>
    </location>
</feature>
<dbReference type="NCBIfam" id="TIGR03506">
    <property type="entry name" value="FlgEFG_subfam"/>
    <property type="match status" value="1"/>
</dbReference>
<reference evidence="8 9" key="1">
    <citation type="submission" date="2018-08" db="EMBL/GenBank/DDBJ databases">
        <title>Fulvimarina sp. 85, whole genome shotgun sequence.</title>
        <authorList>
            <person name="Tuo L."/>
        </authorList>
    </citation>
    <scope>NUCLEOTIDE SEQUENCE [LARGE SCALE GENOMIC DNA]</scope>
    <source>
        <strain evidence="8 9">85</strain>
    </source>
</reference>
<dbReference type="RefSeq" id="WP_116682515.1">
    <property type="nucleotide sequence ID" value="NZ_QURL01000003.1"/>
</dbReference>
<name>A0A371X4D2_9HYPH</name>
<dbReference type="InterPro" id="IPR037925">
    <property type="entry name" value="FlgE/F/G-like"/>
</dbReference>
<evidence type="ECO:0000313" key="9">
    <source>
        <dbReference type="Proteomes" id="UP000264310"/>
    </source>
</evidence>
<evidence type="ECO:0000256" key="4">
    <source>
        <dbReference type="RuleBase" id="RU362116"/>
    </source>
</evidence>
<evidence type="ECO:0000259" key="5">
    <source>
        <dbReference type="Pfam" id="PF00460"/>
    </source>
</evidence>
<evidence type="ECO:0000256" key="1">
    <source>
        <dbReference type="ARBA" id="ARBA00004117"/>
    </source>
</evidence>
<dbReference type="PANTHER" id="PTHR30435:SF19">
    <property type="entry name" value="FLAGELLAR BASAL-BODY ROD PROTEIN FLGG"/>
    <property type="match status" value="1"/>
</dbReference>
<dbReference type="OrthoDB" id="9804559at2"/>
<feature type="domain" description="Flagellar basal-body/hook protein C-terminal" evidence="6">
    <location>
        <begin position="192"/>
        <end position="235"/>
    </location>
</feature>
<dbReference type="SUPFAM" id="SSF117143">
    <property type="entry name" value="Flagellar hook protein flgE"/>
    <property type="match status" value="1"/>
</dbReference>
<evidence type="ECO:0000259" key="7">
    <source>
        <dbReference type="Pfam" id="PF22692"/>
    </source>
</evidence>
<evidence type="ECO:0000313" key="8">
    <source>
        <dbReference type="EMBL" id="RFC64096.1"/>
    </source>
</evidence>
<dbReference type="PANTHER" id="PTHR30435">
    <property type="entry name" value="FLAGELLAR PROTEIN"/>
    <property type="match status" value="1"/>
</dbReference>
<dbReference type="NCBIfam" id="NF009282">
    <property type="entry name" value="PRK12642.1"/>
    <property type="match status" value="1"/>
</dbReference>
<dbReference type="EMBL" id="QURL01000003">
    <property type="protein sequence ID" value="RFC64096.1"/>
    <property type="molecule type" value="Genomic_DNA"/>
</dbReference>
<dbReference type="Pfam" id="PF00460">
    <property type="entry name" value="Flg_bb_rod"/>
    <property type="match status" value="1"/>
</dbReference>
<protein>
    <submittedName>
        <fullName evidence="8">Flagellar basal-body rod protein FlgF</fullName>
    </submittedName>
</protein>
<dbReference type="Pfam" id="PF22692">
    <property type="entry name" value="LlgE_F_G_D1"/>
    <property type="match status" value="1"/>
</dbReference>
<dbReference type="InterPro" id="IPR053967">
    <property type="entry name" value="LlgE_F_G-like_D1"/>
</dbReference>
<comment type="subcellular location">
    <subcellularLocation>
        <location evidence="1 4">Bacterial flagellum basal body</location>
    </subcellularLocation>
</comment>
<gene>
    <name evidence="8" type="primary">flgF</name>
    <name evidence="8" type="ORF">DYI37_06955</name>
</gene>
<keyword evidence="8" id="KW-0969">Cilium</keyword>
<keyword evidence="8" id="KW-0966">Cell projection</keyword>
<comment type="similarity">
    <text evidence="2 4">Belongs to the flagella basal body rod proteins family.</text>
</comment>
<dbReference type="Pfam" id="PF06429">
    <property type="entry name" value="Flg_bbr_C"/>
    <property type="match status" value="1"/>
</dbReference>
<keyword evidence="8" id="KW-0282">Flagellum</keyword>
<dbReference type="GO" id="GO:0009425">
    <property type="term" value="C:bacterial-type flagellum basal body"/>
    <property type="evidence" value="ECO:0007669"/>
    <property type="project" value="UniProtKB-SubCell"/>
</dbReference>
<dbReference type="GO" id="GO:0071978">
    <property type="term" value="P:bacterial-type flagellum-dependent swarming motility"/>
    <property type="evidence" value="ECO:0007669"/>
    <property type="project" value="TreeGrafter"/>
</dbReference>
<evidence type="ECO:0000259" key="6">
    <source>
        <dbReference type="Pfam" id="PF06429"/>
    </source>
</evidence>
<dbReference type="InterPro" id="IPR001444">
    <property type="entry name" value="Flag_bb_rod_N"/>
</dbReference>
<dbReference type="Proteomes" id="UP000264310">
    <property type="component" value="Unassembled WGS sequence"/>
</dbReference>
<sequence length="241" mass="25562">METSLPVALSGQIAMEKRLETLAHNIANARTVGFRAEEVRFEELLSRTGKDPVAFVTEGETYLSNKSGAMTQTGNPLDLAVRGEAFFAFQGDQGLVYTRDGRLQIAPDGSVQTLTGRAIVDAGGAALQLDPAGGPIVVDGRGMIQQNGQEVGAVGLFRIPANANVTRHDNSGVVSDIPAAPVVDFLSDSVIQGYVEEANVNPLKEITRLITLQRAFESAANVVETNDRSLGEAIRSLGANR</sequence>
<evidence type="ECO:0000256" key="3">
    <source>
        <dbReference type="ARBA" id="ARBA00023143"/>
    </source>
</evidence>
<keyword evidence="9" id="KW-1185">Reference proteome</keyword>
<accession>A0A371X4D2</accession>
<feature type="domain" description="Flagellar basal body rod protein N-terminal" evidence="5">
    <location>
        <begin position="7"/>
        <end position="35"/>
    </location>
</feature>
<proteinExistence type="inferred from homology"/>
<dbReference type="AlphaFoldDB" id="A0A371X4D2"/>
<organism evidence="8 9">
    <name type="scientific">Fulvimarina endophytica</name>
    <dbReference type="NCBI Taxonomy" id="2293836"/>
    <lineage>
        <taxon>Bacteria</taxon>
        <taxon>Pseudomonadati</taxon>
        <taxon>Pseudomonadota</taxon>
        <taxon>Alphaproteobacteria</taxon>
        <taxon>Hyphomicrobiales</taxon>
        <taxon>Aurantimonadaceae</taxon>
        <taxon>Fulvimarina</taxon>
    </lineage>
</organism>
<keyword evidence="3 4" id="KW-0975">Bacterial flagellum</keyword>
<dbReference type="InterPro" id="IPR020013">
    <property type="entry name" value="Flagellar_FlgE/F/G"/>
</dbReference>
<evidence type="ECO:0000256" key="2">
    <source>
        <dbReference type="ARBA" id="ARBA00009677"/>
    </source>
</evidence>
<dbReference type="InterPro" id="IPR010930">
    <property type="entry name" value="Flg_bb/hook_C_dom"/>
</dbReference>
<comment type="caution">
    <text evidence="8">The sequence shown here is derived from an EMBL/GenBank/DDBJ whole genome shotgun (WGS) entry which is preliminary data.</text>
</comment>